<evidence type="ECO:0000313" key="2">
    <source>
        <dbReference type="EMBL" id="MBF0637180.1"/>
    </source>
</evidence>
<keyword evidence="3" id="KW-1185">Reference proteome</keyword>
<evidence type="ECO:0008006" key="4">
    <source>
        <dbReference type="Google" id="ProtNLM"/>
    </source>
</evidence>
<dbReference type="EMBL" id="JADGII010000013">
    <property type="protein sequence ID" value="MBF0637180.1"/>
    <property type="molecule type" value="Genomic_DNA"/>
</dbReference>
<organism evidence="2 3">
    <name type="scientific">Prosthecochloris ethylica</name>
    <dbReference type="NCBI Taxonomy" id="2743976"/>
    <lineage>
        <taxon>Bacteria</taxon>
        <taxon>Pseudomonadati</taxon>
        <taxon>Chlorobiota</taxon>
        <taxon>Chlorobiia</taxon>
        <taxon>Chlorobiales</taxon>
        <taxon>Chlorobiaceae</taxon>
        <taxon>Prosthecochloris</taxon>
    </lineage>
</organism>
<name>A0ABR9XTN9_9CHLB</name>
<proteinExistence type="predicted"/>
<feature type="region of interest" description="Disordered" evidence="1">
    <location>
        <begin position="37"/>
        <end position="91"/>
    </location>
</feature>
<feature type="compositionally biased region" description="Low complexity" evidence="1">
    <location>
        <begin position="79"/>
        <end position="91"/>
    </location>
</feature>
<evidence type="ECO:0000313" key="3">
    <source>
        <dbReference type="Proteomes" id="UP000619838"/>
    </source>
</evidence>
<feature type="compositionally biased region" description="Gly residues" evidence="1">
    <location>
        <begin position="56"/>
        <end position="75"/>
    </location>
</feature>
<accession>A0ABR9XTN9</accession>
<sequence>MKRRFVCSDCGYSWDTAFGTGRPEKCPECGSTAIHRDHETEGNTAPGPGHGFRRSTGGGGRGACGAGRPGRAGRGGGRHAAPGAGRGPAHA</sequence>
<protein>
    <recommendedName>
        <fullName evidence="4">Rubredoxin-like domain-containing protein</fullName>
    </recommendedName>
</protein>
<comment type="caution">
    <text evidence="2">The sequence shown here is derived from an EMBL/GenBank/DDBJ whole genome shotgun (WGS) entry which is preliminary data.</text>
</comment>
<reference evidence="2 3" key="1">
    <citation type="journal article" date="2020" name="Microorganisms">
        <title>Simultaneous Genome Sequencing of Prosthecochloris ethylica and Desulfuromonas acetoxidans within a Syntrophic Mixture Reveals Unique Pili and Protein Interactions.</title>
        <authorList>
            <person name="Kyndt J.A."/>
            <person name="Van Beeumen J.J."/>
            <person name="Meyer T.E."/>
        </authorList>
    </citation>
    <scope>NUCLEOTIDE SEQUENCE [LARGE SCALE GENOMIC DNA]</scope>
    <source>
        <strain evidence="2 3">N3</strain>
    </source>
</reference>
<gene>
    <name evidence="2" type="ORF">INT08_08355</name>
</gene>
<dbReference type="RefSeq" id="WP_148037620.1">
    <property type="nucleotide sequence ID" value="NZ_JABVZQ010000012.1"/>
</dbReference>
<evidence type="ECO:0000256" key="1">
    <source>
        <dbReference type="SAM" id="MobiDB-lite"/>
    </source>
</evidence>
<dbReference type="Proteomes" id="UP000619838">
    <property type="component" value="Unassembled WGS sequence"/>
</dbReference>